<reference evidence="2 3" key="1">
    <citation type="submission" date="2014-10" db="EMBL/GenBank/DDBJ databases">
        <title>Draft genome sequence of Novosphingobium subterraneum DSM 12447.</title>
        <authorList>
            <person name="Gan H.M."/>
            <person name="Gan H.Y."/>
            <person name="Savka M.A."/>
        </authorList>
    </citation>
    <scope>NUCLEOTIDE SEQUENCE [LARGE SCALE GENOMIC DNA]</scope>
    <source>
        <strain evidence="2 3">DSM 12447</strain>
    </source>
</reference>
<evidence type="ECO:0000256" key="1">
    <source>
        <dbReference type="SAM" id="SignalP"/>
    </source>
</evidence>
<dbReference type="EMBL" id="JRVC01000012">
    <property type="protein sequence ID" value="KHS45533.1"/>
    <property type="molecule type" value="Genomic_DNA"/>
</dbReference>
<sequence>MRRKGLVTFSIVVASAFAAISSSAFAQAVVVRSTGPSAASYPKGKRLPANAQVVLKAGDVVTVLDKAGTRVLRGVGTFTLDNAVNRDRSAAALLARSLSNPASVRAGAVRGAGDTSGENVLPVSIWLADTSEGGNVCVPRGSDLYLWRAEAKARSFTWLTESAGGEMVRMQWPPKTVGIAWPKTMLAPQEGRTYRIYDETAPDKAAEFRIVMLEPEDVPADAASLGTLLLDNGCKAQFDWLAATLAEPEIQEQHP</sequence>
<proteinExistence type="predicted"/>
<dbReference type="Proteomes" id="UP000031338">
    <property type="component" value="Unassembled WGS sequence"/>
</dbReference>
<accession>A0A0B8ZH21</accession>
<keyword evidence="1" id="KW-0732">Signal</keyword>
<dbReference type="PATRIC" id="fig|48936.3.peg.2558"/>
<evidence type="ECO:0000313" key="2">
    <source>
        <dbReference type="EMBL" id="KHS45533.1"/>
    </source>
</evidence>
<dbReference type="AlphaFoldDB" id="A0A0B8ZH21"/>
<gene>
    <name evidence="2" type="ORF">NJ75_02552</name>
</gene>
<keyword evidence="3" id="KW-1185">Reference proteome</keyword>
<evidence type="ECO:0000313" key="3">
    <source>
        <dbReference type="Proteomes" id="UP000031338"/>
    </source>
</evidence>
<protein>
    <submittedName>
        <fullName evidence="2">Uncharacterized protein</fullName>
    </submittedName>
</protein>
<dbReference type="RefSeq" id="WP_052242440.1">
    <property type="nucleotide sequence ID" value="NZ_JRVC01000012.1"/>
</dbReference>
<organism evidence="2 3">
    <name type="scientific">Novosphingobium subterraneum</name>
    <dbReference type="NCBI Taxonomy" id="48936"/>
    <lineage>
        <taxon>Bacteria</taxon>
        <taxon>Pseudomonadati</taxon>
        <taxon>Pseudomonadota</taxon>
        <taxon>Alphaproteobacteria</taxon>
        <taxon>Sphingomonadales</taxon>
        <taxon>Sphingomonadaceae</taxon>
        <taxon>Novosphingobium</taxon>
    </lineage>
</organism>
<name>A0A0B8ZH21_9SPHN</name>
<dbReference type="STRING" id="48936.NJ75_02552"/>
<feature type="signal peptide" evidence="1">
    <location>
        <begin position="1"/>
        <end position="26"/>
    </location>
</feature>
<comment type="caution">
    <text evidence="2">The sequence shown here is derived from an EMBL/GenBank/DDBJ whole genome shotgun (WGS) entry which is preliminary data.</text>
</comment>
<feature type="chain" id="PRO_5002127563" evidence="1">
    <location>
        <begin position="27"/>
        <end position="255"/>
    </location>
</feature>